<evidence type="ECO:0000313" key="1">
    <source>
        <dbReference type="EMBL" id="CAF4284240.1"/>
    </source>
</evidence>
<proteinExistence type="predicted"/>
<gene>
    <name evidence="1" type="ORF">OTI717_LOCUS41518</name>
</gene>
<reference evidence="1" key="1">
    <citation type="submission" date="2021-02" db="EMBL/GenBank/DDBJ databases">
        <authorList>
            <person name="Nowell W R."/>
        </authorList>
    </citation>
    <scope>NUCLEOTIDE SEQUENCE</scope>
</reference>
<comment type="caution">
    <text evidence="1">The sequence shown here is derived from an EMBL/GenBank/DDBJ whole genome shotgun (WGS) entry which is preliminary data.</text>
</comment>
<dbReference type="AlphaFoldDB" id="A0A820GRW0"/>
<name>A0A820GRW0_9BILA</name>
<feature type="non-terminal residue" evidence="1">
    <location>
        <position position="54"/>
    </location>
</feature>
<protein>
    <submittedName>
        <fullName evidence="1">Uncharacterized protein</fullName>
    </submittedName>
</protein>
<dbReference type="Proteomes" id="UP000663823">
    <property type="component" value="Unassembled WGS sequence"/>
</dbReference>
<dbReference type="EMBL" id="CAJOAX010041987">
    <property type="protein sequence ID" value="CAF4284240.1"/>
    <property type="molecule type" value="Genomic_DNA"/>
</dbReference>
<organism evidence="1 2">
    <name type="scientific">Rotaria sordida</name>
    <dbReference type="NCBI Taxonomy" id="392033"/>
    <lineage>
        <taxon>Eukaryota</taxon>
        <taxon>Metazoa</taxon>
        <taxon>Spiralia</taxon>
        <taxon>Gnathifera</taxon>
        <taxon>Rotifera</taxon>
        <taxon>Eurotatoria</taxon>
        <taxon>Bdelloidea</taxon>
        <taxon>Philodinida</taxon>
        <taxon>Philodinidae</taxon>
        <taxon>Rotaria</taxon>
    </lineage>
</organism>
<accession>A0A820GRW0</accession>
<evidence type="ECO:0000313" key="2">
    <source>
        <dbReference type="Proteomes" id="UP000663823"/>
    </source>
</evidence>
<sequence>MIPVVRAQQVLFKIKRFNNISWLCRRTTSSTLTPTTTELAHKVAVDAVTSNKKA</sequence>